<sequence length="566" mass="61351">MAENNVQSTLASATPVAQDSAGSAPLPAPAESVNEAITPLPTLRAPRAVLPVNDKISPFPTLRAPRAASPVEDEILRDGYEPRLDTFRWDLNMLERKGPIQNPPHGSWYCRTPGDNNLEANLTNAPVASGPAPTPSAAAPATIAATTQRPMTDQTMRSFQARTASSASAAAAPSHNTSPNSSGLGRTSSVVVTFNEITPSDVELYKQANCLAAVKGEKVPQHRERTDENELRIITHIVTILRRIEELERKTNAQHSEVLVRLKDVADNRPAAHNTSPVLAAEVASLKTMTLDRRSAIGSLTSAVNCLVDLPRDVASMSRTIRNLFTASVHHHASSAPIHTPVLPVDAQVVTSKKRDAPFEGFNDPTAKRARTETRNEANYTDVPVDTTNTSPGKIAQTAIKCLKIRVSNPFISVQHPRNTPSSVISMRFRSSDTAELFIDTLRSDPPDSMKSLHAAKRVVYEKKSSGTSDKGSAARNPCFLRIVMWNVNGRLAVKITQPDFVAIINDNDIVVFEETFLRIGEELTLELPPGFEIVAMSRPDAPGLKLDSGNPPPPKCRSHVFTLTC</sequence>
<evidence type="ECO:0000313" key="2">
    <source>
        <dbReference type="EMBL" id="KAJ7765919.1"/>
    </source>
</evidence>
<evidence type="ECO:0000313" key="3">
    <source>
        <dbReference type="Proteomes" id="UP001215280"/>
    </source>
</evidence>
<dbReference type="EMBL" id="JARJLG010000034">
    <property type="protein sequence ID" value="KAJ7765919.1"/>
    <property type="molecule type" value="Genomic_DNA"/>
</dbReference>
<evidence type="ECO:0000256" key="1">
    <source>
        <dbReference type="SAM" id="MobiDB-lite"/>
    </source>
</evidence>
<feature type="compositionally biased region" description="Polar residues" evidence="1">
    <location>
        <begin position="149"/>
        <end position="160"/>
    </location>
</feature>
<dbReference type="Proteomes" id="UP001215280">
    <property type="component" value="Unassembled WGS sequence"/>
</dbReference>
<feature type="compositionally biased region" description="Polar residues" evidence="1">
    <location>
        <begin position="1"/>
        <end position="21"/>
    </location>
</feature>
<dbReference type="AlphaFoldDB" id="A0AAD7JJ87"/>
<gene>
    <name evidence="2" type="ORF">DFH07DRAFT_955585</name>
</gene>
<comment type="caution">
    <text evidence="2">The sequence shown here is derived from an EMBL/GenBank/DDBJ whole genome shotgun (WGS) entry which is preliminary data.</text>
</comment>
<protein>
    <submittedName>
        <fullName evidence="2">Uncharacterized protein</fullName>
    </submittedName>
</protein>
<feature type="compositionally biased region" description="Low complexity" evidence="1">
    <location>
        <begin position="161"/>
        <end position="182"/>
    </location>
</feature>
<keyword evidence="3" id="KW-1185">Reference proteome</keyword>
<feature type="region of interest" description="Disordered" evidence="1">
    <location>
        <begin position="1"/>
        <end position="32"/>
    </location>
</feature>
<reference evidence="2" key="1">
    <citation type="submission" date="2023-03" db="EMBL/GenBank/DDBJ databases">
        <title>Massive genome expansion in bonnet fungi (Mycena s.s.) driven by repeated elements and novel gene families across ecological guilds.</title>
        <authorList>
            <consortium name="Lawrence Berkeley National Laboratory"/>
            <person name="Harder C.B."/>
            <person name="Miyauchi S."/>
            <person name="Viragh M."/>
            <person name="Kuo A."/>
            <person name="Thoen E."/>
            <person name="Andreopoulos B."/>
            <person name="Lu D."/>
            <person name="Skrede I."/>
            <person name="Drula E."/>
            <person name="Henrissat B."/>
            <person name="Morin E."/>
            <person name="Kohler A."/>
            <person name="Barry K."/>
            <person name="LaButti K."/>
            <person name="Morin E."/>
            <person name="Salamov A."/>
            <person name="Lipzen A."/>
            <person name="Mereny Z."/>
            <person name="Hegedus B."/>
            <person name="Baldrian P."/>
            <person name="Stursova M."/>
            <person name="Weitz H."/>
            <person name="Taylor A."/>
            <person name="Grigoriev I.V."/>
            <person name="Nagy L.G."/>
            <person name="Martin F."/>
            <person name="Kauserud H."/>
        </authorList>
    </citation>
    <scope>NUCLEOTIDE SEQUENCE</scope>
    <source>
        <strain evidence="2">CBHHK188m</strain>
    </source>
</reference>
<accession>A0AAD7JJ87</accession>
<proteinExistence type="predicted"/>
<feature type="region of interest" description="Disordered" evidence="1">
    <location>
        <begin position="149"/>
        <end position="186"/>
    </location>
</feature>
<organism evidence="2 3">
    <name type="scientific">Mycena maculata</name>
    <dbReference type="NCBI Taxonomy" id="230809"/>
    <lineage>
        <taxon>Eukaryota</taxon>
        <taxon>Fungi</taxon>
        <taxon>Dikarya</taxon>
        <taxon>Basidiomycota</taxon>
        <taxon>Agaricomycotina</taxon>
        <taxon>Agaricomycetes</taxon>
        <taxon>Agaricomycetidae</taxon>
        <taxon>Agaricales</taxon>
        <taxon>Marasmiineae</taxon>
        <taxon>Mycenaceae</taxon>
        <taxon>Mycena</taxon>
    </lineage>
</organism>
<name>A0AAD7JJ87_9AGAR</name>